<dbReference type="RefSeq" id="WP_045751446.1">
    <property type="nucleotide sequence ID" value="NZ_LN794158.1"/>
</dbReference>
<dbReference type="EMBL" id="LN794158">
    <property type="protein sequence ID" value="CEN56334.1"/>
    <property type="molecule type" value="Genomic_DNA"/>
</dbReference>
<evidence type="ECO:0000256" key="5">
    <source>
        <dbReference type="ARBA" id="ARBA00023133"/>
    </source>
</evidence>
<evidence type="ECO:0000256" key="9">
    <source>
        <dbReference type="HAMAP-Rule" id="MF_00323"/>
    </source>
</evidence>
<dbReference type="SUPFAM" id="SSF53800">
    <property type="entry name" value="Chelatase"/>
    <property type="match status" value="1"/>
</dbReference>
<sequence>MAYYKVEPPYQHGDQAKVGILLANLGTPDAPDAKALKRYLGQFLMDRRIVEIPRFIWCWILHCIILVIRPKKSAEKYAMVWTSEGSPLMVNAQKQKTLLSSFLSKRIASPYVVELGMSYGNPSMASAIERLKAQHCNKILVFPLYPQYASSSTAASLDAIWKVLLKTRNVPAIRTIRNYHDHPAYIQALASSVQEHWATNGKPSKLVMSFHGVPKFHLLKGDPYHCECMKTGRLLAEALNLSKQEYQIAFQSRFGKQEWLKPYLASTLEDLGKAKTERIDVICPGFSSDCLETLEEIAMEGKHIFQSHGGGEYHYIPCLNGREAWINAMCDIAMENLQGWVSSEWNAQEAEKQAKLTAQRAQALSEKA</sequence>
<dbReference type="PANTHER" id="PTHR11108:SF1">
    <property type="entry name" value="FERROCHELATASE, MITOCHONDRIAL"/>
    <property type="match status" value="1"/>
</dbReference>
<accession>A0A0B7IZ02</accession>
<evidence type="ECO:0000256" key="6">
    <source>
        <dbReference type="ARBA" id="ARBA00023239"/>
    </source>
</evidence>
<dbReference type="InterPro" id="IPR019772">
    <property type="entry name" value="Ferrochelatase_AS"/>
</dbReference>
<keyword evidence="5 9" id="KW-0350">Heme biosynthesis</keyword>
<dbReference type="Gene3D" id="3.40.50.1400">
    <property type="match status" value="2"/>
</dbReference>
<dbReference type="GO" id="GO:0046872">
    <property type="term" value="F:metal ion binding"/>
    <property type="evidence" value="ECO:0007669"/>
    <property type="project" value="UniProtKB-KW"/>
</dbReference>
<comment type="similarity">
    <text evidence="1 9 10">Belongs to the ferrochelatase family.</text>
</comment>
<dbReference type="InterPro" id="IPR033644">
    <property type="entry name" value="Ferrochelatase_C"/>
</dbReference>
<dbReference type="Proteomes" id="UP000056322">
    <property type="component" value="Chromosome 1"/>
</dbReference>
<proteinExistence type="inferred from homology"/>
<dbReference type="GO" id="GO:0004325">
    <property type="term" value="F:ferrochelatase activity"/>
    <property type="evidence" value="ECO:0007669"/>
    <property type="project" value="UniProtKB-UniRule"/>
</dbReference>
<feature type="binding site" evidence="9">
    <location>
        <position position="292"/>
    </location>
    <ligand>
        <name>Fe(2+)</name>
        <dbReference type="ChEBI" id="CHEBI:29033"/>
    </ligand>
</feature>
<evidence type="ECO:0000256" key="10">
    <source>
        <dbReference type="RuleBase" id="RU000607"/>
    </source>
</evidence>
<evidence type="ECO:0000313" key="11">
    <source>
        <dbReference type="EMBL" id="CEN56334.1"/>
    </source>
</evidence>
<dbReference type="EC" id="4.98.1.1" evidence="9 10"/>
<dbReference type="CDD" id="cd03411">
    <property type="entry name" value="Ferrochelatase_N"/>
    <property type="match status" value="1"/>
</dbReference>
<evidence type="ECO:0000256" key="4">
    <source>
        <dbReference type="ARBA" id="ARBA00023004"/>
    </source>
</evidence>
<keyword evidence="4 9" id="KW-0408">Iron</keyword>
<dbReference type="AlphaFoldDB" id="A0A0B7IZ02"/>
<comment type="catalytic activity">
    <reaction evidence="8">
        <text>Fe-coproporphyrin III + 2 H(+) = coproporphyrin III + Fe(2+)</text>
        <dbReference type="Rhea" id="RHEA:49572"/>
        <dbReference type="ChEBI" id="CHEBI:15378"/>
        <dbReference type="ChEBI" id="CHEBI:29033"/>
        <dbReference type="ChEBI" id="CHEBI:68438"/>
        <dbReference type="ChEBI" id="CHEBI:131725"/>
        <dbReference type="EC" id="4.99.1.9"/>
    </reaction>
    <physiologicalReaction direction="right-to-left" evidence="8">
        <dbReference type="Rhea" id="RHEA:49574"/>
    </physiologicalReaction>
</comment>
<name>A0A0B7IZ02_9PROT</name>
<dbReference type="NCBIfam" id="TIGR00109">
    <property type="entry name" value="hemH"/>
    <property type="match status" value="1"/>
</dbReference>
<dbReference type="FunFam" id="3.40.50.1400:FF:000002">
    <property type="entry name" value="Ferrochelatase"/>
    <property type="match status" value="1"/>
</dbReference>
<keyword evidence="3 9" id="KW-0479">Metal-binding</keyword>
<evidence type="ECO:0000256" key="2">
    <source>
        <dbReference type="ARBA" id="ARBA00022490"/>
    </source>
</evidence>
<dbReference type="OrthoDB" id="9809741at2"/>
<dbReference type="HAMAP" id="MF_00323">
    <property type="entry name" value="Ferrochelatase"/>
    <property type="match status" value="1"/>
</dbReference>
<gene>
    <name evidence="9 11" type="primary">hemH</name>
    <name evidence="11" type="ORF">BN1209_1296</name>
</gene>
<dbReference type="HOGENOM" id="CLU_018884_0_0_4"/>
<comment type="pathway">
    <text evidence="9 10">Porphyrin-containing compound metabolism; protoheme biosynthesis; protoheme from protoporphyrin-IX: step 1/1.</text>
</comment>
<keyword evidence="2 9" id="KW-0963">Cytoplasm</keyword>
<dbReference type="PANTHER" id="PTHR11108">
    <property type="entry name" value="FERROCHELATASE"/>
    <property type="match status" value="1"/>
</dbReference>
<dbReference type="InterPro" id="IPR033659">
    <property type="entry name" value="Ferrochelatase_N"/>
</dbReference>
<keyword evidence="6 9" id="KW-0456">Lyase</keyword>
<evidence type="ECO:0000256" key="7">
    <source>
        <dbReference type="ARBA" id="ARBA00023244"/>
    </source>
</evidence>
<dbReference type="STRING" id="1581680.BN1209_1296"/>
<evidence type="ECO:0000256" key="8">
    <source>
        <dbReference type="ARBA" id="ARBA00024536"/>
    </source>
</evidence>
<organism evidence="11 12">
    <name type="scientific">Candidatus Methylopumilus turicensis</name>
    <dbReference type="NCBI Taxonomy" id="1581680"/>
    <lineage>
        <taxon>Bacteria</taxon>
        <taxon>Pseudomonadati</taxon>
        <taxon>Pseudomonadota</taxon>
        <taxon>Betaproteobacteria</taxon>
        <taxon>Nitrosomonadales</taxon>
        <taxon>Methylophilaceae</taxon>
        <taxon>Candidatus Methylopumilus</taxon>
    </lineage>
</organism>
<evidence type="ECO:0000256" key="3">
    <source>
        <dbReference type="ARBA" id="ARBA00022723"/>
    </source>
</evidence>
<dbReference type="UniPathway" id="UPA00252">
    <property type="reaction ID" value="UER00325"/>
</dbReference>
<dbReference type="CDD" id="cd00419">
    <property type="entry name" value="Ferrochelatase_C"/>
    <property type="match status" value="1"/>
</dbReference>
<protein>
    <recommendedName>
        <fullName evidence="9 10">Ferrochelatase</fullName>
        <ecNumber evidence="9 10">4.98.1.1</ecNumber>
    </recommendedName>
    <alternativeName>
        <fullName evidence="9">Heme synthase</fullName>
    </alternativeName>
    <alternativeName>
        <fullName evidence="9">Protoheme ferro-lyase</fullName>
    </alternativeName>
</protein>
<evidence type="ECO:0000256" key="1">
    <source>
        <dbReference type="ARBA" id="ARBA00007718"/>
    </source>
</evidence>
<dbReference type="PROSITE" id="PS00534">
    <property type="entry name" value="FERROCHELATASE"/>
    <property type="match status" value="1"/>
</dbReference>
<keyword evidence="12" id="KW-1185">Reference proteome</keyword>
<dbReference type="GO" id="GO:0005737">
    <property type="term" value="C:cytoplasm"/>
    <property type="evidence" value="ECO:0007669"/>
    <property type="project" value="UniProtKB-SubCell"/>
</dbReference>
<dbReference type="KEGG" id="mbac:BN1209_1296"/>
<reference evidence="12" key="1">
    <citation type="submission" date="2014-12" db="EMBL/GenBank/DDBJ databases">
        <authorList>
            <person name="Salcher M.M."/>
        </authorList>
    </citation>
    <scope>NUCLEOTIDE SEQUENCE [LARGE SCALE GENOMIC DNA]</scope>
    <source>
        <strain evidence="12">MMS-10A-171</strain>
    </source>
</reference>
<comment type="catalytic activity">
    <reaction evidence="9 10">
        <text>heme b + 2 H(+) = protoporphyrin IX + Fe(2+)</text>
        <dbReference type="Rhea" id="RHEA:22584"/>
        <dbReference type="ChEBI" id="CHEBI:15378"/>
        <dbReference type="ChEBI" id="CHEBI:29033"/>
        <dbReference type="ChEBI" id="CHEBI:57306"/>
        <dbReference type="ChEBI" id="CHEBI:60344"/>
        <dbReference type="EC" id="4.98.1.1"/>
    </reaction>
</comment>
<comment type="function">
    <text evidence="9 10">Catalyzes the ferrous insertion into protoporphyrin IX.</text>
</comment>
<comment type="subcellular location">
    <subcellularLocation>
        <location evidence="9 10">Cytoplasm</location>
    </subcellularLocation>
</comment>
<evidence type="ECO:0000313" key="12">
    <source>
        <dbReference type="Proteomes" id="UP000056322"/>
    </source>
</evidence>
<dbReference type="InterPro" id="IPR001015">
    <property type="entry name" value="Ferrochelatase"/>
</dbReference>
<dbReference type="GO" id="GO:0006783">
    <property type="term" value="P:heme biosynthetic process"/>
    <property type="evidence" value="ECO:0007669"/>
    <property type="project" value="UniProtKB-UniRule"/>
</dbReference>
<feature type="binding site" evidence="9">
    <location>
        <position position="211"/>
    </location>
    <ligand>
        <name>Fe(2+)</name>
        <dbReference type="ChEBI" id="CHEBI:29033"/>
    </ligand>
</feature>
<keyword evidence="7 9" id="KW-0627">Porphyrin biosynthesis</keyword>
<dbReference type="Pfam" id="PF00762">
    <property type="entry name" value="Ferrochelatase"/>
    <property type="match status" value="1"/>
</dbReference>